<feature type="compositionally biased region" description="Low complexity" evidence="1">
    <location>
        <begin position="348"/>
        <end position="373"/>
    </location>
</feature>
<feature type="compositionally biased region" description="Polar residues" evidence="1">
    <location>
        <begin position="229"/>
        <end position="247"/>
    </location>
</feature>
<feature type="region of interest" description="Disordered" evidence="1">
    <location>
        <begin position="593"/>
        <end position="656"/>
    </location>
</feature>
<dbReference type="InterPro" id="IPR014840">
    <property type="entry name" value="HRD"/>
</dbReference>
<dbReference type="STRING" id="1245769.A0A0C7N500"/>
<feature type="region of interest" description="Disordered" evidence="1">
    <location>
        <begin position="205"/>
        <end position="530"/>
    </location>
</feature>
<evidence type="ECO:0000313" key="4">
    <source>
        <dbReference type="Proteomes" id="UP000054304"/>
    </source>
</evidence>
<feature type="region of interest" description="Disordered" evidence="1">
    <location>
        <begin position="1"/>
        <end position="38"/>
    </location>
</feature>
<organism evidence="3 4">
    <name type="scientific">Lachancea lanzarotensis</name>
    <dbReference type="NCBI Taxonomy" id="1245769"/>
    <lineage>
        <taxon>Eukaryota</taxon>
        <taxon>Fungi</taxon>
        <taxon>Dikarya</taxon>
        <taxon>Ascomycota</taxon>
        <taxon>Saccharomycotina</taxon>
        <taxon>Saccharomycetes</taxon>
        <taxon>Saccharomycetales</taxon>
        <taxon>Saccharomycetaceae</taxon>
        <taxon>Lachancea</taxon>
    </lineage>
</organism>
<feature type="compositionally biased region" description="Polar residues" evidence="1">
    <location>
        <begin position="133"/>
        <end position="143"/>
    </location>
</feature>
<evidence type="ECO:0000256" key="1">
    <source>
        <dbReference type="SAM" id="MobiDB-lite"/>
    </source>
</evidence>
<protein>
    <submittedName>
        <fullName evidence="3">LALA0S07e00540g1_1</fullName>
    </submittedName>
</protein>
<feature type="compositionally biased region" description="Polar residues" evidence="1">
    <location>
        <begin position="168"/>
        <end position="190"/>
    </location>
</feature>
<keyword evidence="4" id="KW-1185">Reference proteome</keyword>
<dbReference type="AlphaFoldDB" id="A0A0C7N500"/>
<gene>
    <name evidence="3" type="ORF">LALA0_S07e00540g</name>
</gene>
<dbReference type="Proteomes" id="UP000054304">
    <property type="component" value="Unassembled WGS sequence"/>
</dbReference>
<reference evidence="3 4" key="1">
    <citation type="submission" date="2014-12" db="EMBL/GenBank/DDBJ databases">
        <authorList>
            <person name="Neuveglise Cecile"/>
        </authorList>
    </citation>
    <scope>NUCLEOTIDE SEQUENCE [LARGE SCALE GENOMIC DNA]</scope>
    <source>
        <strain evidence="3 4">CBS 12615</strain>
    </source>
</reference>
<feature type="compositionally biased region" description="Low complexity" evidence="1">
    <location>
        <begin position="157"/>
        <end position="167"/>
    </location>
</feature>
<feature type="domain" description="Hpc2-related" evidence="2">
    <location>
        <begin position="652"/>
        <end position="685"/>
    </location>
</feature>
<evidence type="ECO:0000313" key="3">
    <source>
        <dbReference type="EMBL" id="CEP63018.1"/>
    </source>
</evidence>
<name>A0A0C7N500_9SACH</name>
<dbReference type="RefSeq" id="XP_022629239.1">
    <property type="nucleotide sequence ID" value="XM_022771320.1"/>
</dbReference>
<evidence type="ECO:0000259" key="2">
    <source>
        <dbReference type="Pfam" id="PF08729"/>
    </source>
</evidence>
<dbReference type="OrthoDB" id="5576775at2759"/>
<feature type="compositionally biased region" description="Low complexity" evidence="1">
    <location>
        <begin position="398"/>
        <end position="411"/>
    </location>
</feature>
<dbReference type="HOGENOM" id="CLU_023932_0_0_1"/>
<proteinExistence type="predicted"/>
<feature type="compositionally biased region" description="Polar residues" evidence="1">
    <location>
        <begin position="256"/>
        <end position="267"/>
    </location>
</feature>
<feature type="compositionally biased region" description="Acidic residues" evidence="1">
    <location>
        <begin position="597"/>
        <end position="624"/>
    </location>
</feature>
<sequence>MSDNIDINAMDSTAVPVTDSTTTAKNKRKLDETDQPAETVEGIKTRHKKAVKVPNIALELAKNRTTSAPGSKPLSSIPLSSLLSGDDSAHVSTAEAKQGIFTPSNSRLKVCSLLSSDQNANSETHHSPKIILPTQTSTPSTPGMESPGMMVARTISPVSSSPLSQNSGAKLNRSNSALNPTGSTTGSHLATKTSSVPVMIDLSEQPAHAKSKIKGAPTEAASERDTAKNTENLDTSSEVQDIQQQILKTEGGKTSAPVTKTPQEAINTATKKVVRRKKAKPIESKTEPEPTNVIIEDMTKASEPIASVLNPAPIAPTKEATTAKNSPERETVGPAKITDSPVAKKTTKNSTNKKTSKTTATKATAESKALAKTNENGKEKKAAGSAGSQSGTKDDSKASTAKKGAKLAATKQSPKVALPAMVGKETGDKEELKSISSKVDNAPANAKQPSKALEASKDKSGLTVPKDTKKKESKGTAKDDTKKETKTKRTSNGSKKKENTPQPPKGVSDSKEVSTPKRLLSAPPIKSPSLLEALDKNQITDEREEPVILVDVPLYPAESNDYLDENGQVVFNFYKLVQDKFGQPTKTKRNLISEFQGGDDDDEDGAEVEDDDGIEEEDDEDVDLEEKNSNPNATNASPKKKSHPMKGKSLIGKYDTEDPFIDDSELLWEEQRVATKDGFFVYFGPLIERGQYASFERVNGTMKRGGIKYSK</sequence>
<dbReference type="EMBL" id="LN736366">
    <property type="protein sequence ID" value="CEP63018.1"/>
    <property type="molecule type" value="Genomic_DNA"/>
</dbReference>
<accession>A0A0C7N500</accession>
<feature type="region of interest" description="Disordered" evidence="1">
    <location>
        <begin position="157"/>
        <end position="190"/>
    </location>
</feature>
<dbReference type="GeneID" id="34686506"/>
<dbReference type="Pfam" id="PF08729">
    <property type="entry name" value="HUN"/>
    <property type="match status" value="1"/>
</dbReference>
<feature type="compositionally biased region" description="Basic and acidic residues" evidence="1">
    <location>
        <begin position="454"/>
        <end position="484"/>
    </location>
</feature>
<feature type="region of interest" description="Disordered" evidence="1">
    <location>
        <begin position="118"/>
        <end position="144"/>
    </location>
</feature>